<dbReference type="Gene3D" id="3.40.50.300">
    <property type="entry name" value="P-loop containing nucleotide triphosphate hydrolases"/>
    <property type="match status" value="1"/>
</dbReference>
<dbReference type="InterPro" id="IPR056884">
    <property type="entry name" value="NPHP3-like_N"/>
</dbReference>
<evidence type="ECO:0000259" key="2">
    <source>
        <dbReference type="Pfam" id="PF24883"/>
    </source>
</evidence>
<keyword evidence="1" id="KW-0677">Repeat</keyword>
<feature type="non-terminal residue" evidence="3">
    <location>
        <position position="120"/>
    </location>
</feature>
<dbReference type="SUPFAM" id="SSF52540">
    <property type="entry name" value="P-loop containing nucleoside triphosphate hydrolases"/>
    <property type="match status" value="1"/>
</dbReference>
<dbReference type="InterPro" id="IPR027417">
    <property type="entry name" value="P-loop_NTPase"/>
</dbReference>
<dbReference type="EMBL" id="MU150336">
    <property type="protein sequence ID" value="KAF9458588.1"/>
    <property type="molecule type" value="Genomic_DNA"/>
</dbReference>
<evidence type="ECO:0000313" key="4">
    <source>
        <dbReference type="Proteomes" id="UP000807353"/>
    </source>
</evidence>
<feature type="domain" description="Nephrocystin 3-like N-terminal" evidence="2">
    <location>
        <begin position="1"/>
        <end position="120"/>
    </location>
</feature>
<dbReference type="AlphaFoldDB" id="A0A9P6CF37"/>
<evidence type="ECO:0000256" key="1">
    <source>
        <dbReference type="ARBA" id="ARBA00022737"/>
    </source>
</evidence>
<name>A0A9P6CF37_9AGAR</name>
<proteinExistence type="predicted"/>
<comment type="caution">
    <text evidence="3">The sequence shown here is derived from an EMBL/GenBank/DDBJ whole genome shotgun (WGS) entry which is preliminary data.</text>
</comment>
<sequence>ILWLHGPVGSGKSIIAQILSKNFKDRGELAARFSFSDQMRRCRDVKYFITSIAYQLSTSITGMRGIIGSTISEDALILQESTESQLQRLVINPLNLLKQNTPLVSLSPPNLVIVDGLDKC</sequence>
<dbReference type="Pfam" id="PF24883">
    <property type="entry name" value="NPHP3_N"/>
    <property type="match status" value="1"/>
</dbReference>
<evidence type="ECO:0000313" key="3">
    <source>
        <dbReference type="EMBL" id="KAF9458588.1"/>
    </source>
</evidence>
<dbReference type="Proteomes" id="UP000807353">
    <property type="component" value="Unassembled WGS sequence"/>
</dbReference>
<accession>A0A9P6CF37</accession>
<protein>
    <recommendedName>
        <fullName evidence="2">Nephrocystin 3-like N-terminal domain-containing protein</fullName>
    </recommendedName>
</protein>
<organism evidence="3 4">
    <name type="scientific">Collybia nuda</name>
    <dbReference type="NCBI Taxonomy" id="64659"/>
    <lineage>
        <taxon>Eukaryota</taxon>
        <taxon>Fungi</taxon>
        <taxon>Dikarya</taxon>
        <taxon>Basidiomycota</taxon>
        <taxon>Agaricomycotina</taxon>
        <taxon>Agaricomycetes</taxon>
        <taxon>Agaricomycetidae</taxon>
        <taxon>Agaricales</taxon>
        <taxon>Tricholomatineae</taxon>
        <taxon>Clitocybaceae</taxon>
        <taxon>Collybia</taxon>
    </lineage>
</organism>
<reference evidence="3" key="1">
    <citation type="submission" date="2020-11" db="EMBL/GenBank/DDBJ databases">
        <authorList>
            <consortium name="DOE Joint Genome Institute"/>
            <person name="Ahrendt S."/>
            <person name="Riley R."/>
            <person name="Andreopoulos W."/>
            <person name="Labutti K."/>
            <person name="Pangilinan J."/>
            <person name="Ruiz-Duenas F.J."/>
            <person name="Barrasa J.M."/>
            <person name="Sanchez-Garcia M."/>
            <person name="Camarero S."/>
            <person name="Miyauchi S."/>
            <person name="Serrano A."/>
            <person name="Linde D."/>
            <person name="Babiker R."/>
            <person name="Drula E."/>
            <person name="Ayuso-Fernandez I."/>
            <person name="Pacheco R."/>
            <person name="Padilla G."/>
            <person name="Ferreira P."/>
            <person name="Barriuso J."/>
            <person name="Kellner H."/>
            <person name="Castanera R."/>
            <person name="Alfaro M."/>
            <person name="Ramirez L."/>
            <person name="Pisabarro A.G."/>
            <person name="Kuo A."/>
            <person name="Tritt A."/>
            <person name="Lipzen A."/>
            <person name="He G."/>
            <person name="Yan M."/>
            <person name="Ng V."/>
            <person name="Cullen D."/>
            <person name="Martin F."/>
            <person name="Rosso M.-N."/>
            <person name="Henrissat B."/>
            <person name="Hibbett D."/>
            <person name="Martinez A.T."/>
            <person name="Grigoriev I.V."/>
        </authorList>
    </citation>
    <scope>NUCLEOTIDE SEQUENCE</scope>
    <source>
        <strain evidence="3">CBS 247.69</strain>
    </source>
</reference>
<feature type="non-terminal residue" evidence="3">
    <location>
        <position position="1"/>
    </location>
</feature>
<dbReference type="OrthoDB" id="3045137at2759"/>
<keyword evidence="4" id="KW-1185">Reference proteome</keyword>
<gene>
    <name evidence="3" type="ORF">BDZ94DRAFT_1143026</name>
</gene>